<dbReference type="Proteomes" id="UP000248410">
    <property type="component" value="Chromosome"/>
</dbReference>
<dbReference type="InterPro" id="IPR002145">
    <property type="entry name" value="CopG"/>
</dbReference>
<evidence type="ECO:0000313" key="2">
    <source>
        <dbReference type="EMBL" id="AWR96173.1"/>
    </source>
</evidence>
<keyword evidence="3" id="KW-1185">Reference proteome</keyword>
<accession>A0A2U9IJF7</accession>
<dbReference type="OrthoDB" id="379110at2157"/>
<feature type="domain" description="Ribbon-helix-helix protein CopG" evidence="1">
    <location>
        <begin position="3"/>
        <end position="40"/>
    </location>
</feature>
<protein>
    <recommendedName>
        <fullName evidence="1">Ribbon-helix-helix protein CopG domain-containing protein</fullName>
    </recommendedName>
</protein>
<reference evidence="2 3" key="1">
    <citation type="submission" date="2018-05" db="EMBL/GenBank/DDBJ databases">
        <title>Complete Genome Sequences of Extremely Thermoacidophilic, Metal-Mobilizing Type-Strain Members of the Archaeal Family Sulfolobaceae: Acidianus brierleyi DSM-1651T, Acidianus sulfidivorans DSM-18786T, Metallosphaera hakonensis DSM-7519T, and Metallosphaera prunae DSM-10039T.</title>
        <authorList>
            <person name="Counts J.A."/>
            <person name="Kelly R.M."/>
        </authorList>
    </citation>
    <scope>NUCLEOTIDE SEQUENCE [LARGE SCALE GENOMIC DNA]</scope>
    <source>
        <strain evidence="2 3">JP7</strain>
    </source>
</reference>
<dbReference type="KEGG" id="asul:DFR86_00495"/>
<name>A0A2U9IJF7_9CREN</name>
<dbReference type="Pfam" id="PF01402">
    <property type="entry name" value="RHH_1"/>
    <property type="match status" value="1"/>
</dbReference>
<dbReference type="SUPFAM" id="SSF47598">
    <property type="entry name" value="Ribbon-helix-helix"/>
    <property type="match status" value="1"/>
</dbReference>
<dbReference type="CDD" id="cd22231">
    <property type="entry name" value="RHH_NikR_HicB-like"/>
    <property type="match status" value="1"/>
</dbReference>
<evidence type="ECO:0000259" key="1">
    <source>
        <dbReference type="Pfam" id="PF01402"/>
    </source>
</evidence>
<dbReference type="GeneID" id="36836402"/>
<sequence length="57" mass="6893">MRVITVKMDDELIEKLDFYAKTHKVSRSEAIRQAILKYIRENAVKKREEEKEKEELI</sequence>
<gene>
    <name evidence="2" type="ORF">DFR86_00495</name>
</gene>
<dbReference type="GO" id="GO:0006355">
    <property type="term" value="P:regulation of DNA-templated transcription"/>
    <property type="evidence" value="ECO:0007669"/>
    <property type="project" value="InterPro"/>
</dbReference>
<dbReference type="InterPro" id="IPR010985">
    <property type="entry name" value="Ribbon_hlx_hlx"/>
</dbReference>
<organism evidence="2 3">
    <name type="scientific">Acidianus sulfidivorans JP7</name>
    <dbReference type="NCBI Taxonomy" id="619593"/>
    <lineage>
        <taxon>Archaea</taxon>
        <taxon>Thermoproteota</taxon>
        <taxon>Thermoprotei</taxon>
        <taxon>Sulfolobales</taxon>
        <taxon>Sulfolobaceae</taxon>
        <taxon>Acidianus</taxon>
    </lineage>
</organism>
<dbReference type="Gene3D" id="1.10.1220.10">
    <property type="entry name" value="Met repressor-like"/>
    <property type="match status" value="1"/>
</dbReference>
<dbReference type="RefSeq" id="WP_110379063.1">
    <property type="nucleotide sequence ID" value="NZ_CP029288.2"/>
</dbReference>
<dbReference type="AlphaFoldDB" id="A0A2U9IJF7"/>
<evidence type="ECO:0000313" key="3">
    <source>
        <dbReference type="Proteomes" id="UP000248410"/>
    </source>
</evidence>
<dbReference type="InterPro" id="IPR013321">
    <property type="entry name" value="Arc_rbn_hlx_hlx"/>
</dbReference>
<dbReference type="EMBL" id="CP029288">
    <property type="protein sequence ID" value="AWR96173.1"/>
    <property type="molecule type" value="Genomic_DNA"/>
</dbReference>
<proteinExistence type="predicted"/>